<dbReference type="InterPro" id="IPR016131">
    <property type="entry name" value="Haemerythrin_Fe_BS"/>
</dbReference>
<evidence type="ECO:0000256" key="3">
    <source>
        <dbReference type="ARBA" id="ARBA00023004"/>
    </source>
</evidence>
<evidence type="ECO:0000256" key="1">
    <source>
        <dbReference type="ARBA" id="ARBA00010587"/>
    </source>
</evidence>
<dbReference type="Proteomes" id="UP001161422">
    <property type="component" value="Unassembled WGS sequence"/>
</dbReference>
<gene>
    <name evidence="5" type="ORF">GCM10007895_17760</name>
</gene>
<protein>
    <recommendedName>
        <fullName evidence="4">Hemerythrin-like domain-containing protein</fullName>
    </recommendedName>
</protein>
<dbReference type="RefSeq" id="WP_095505100.1">
    <property type="nucleotide sequence ID" value="NZ_BSNC01000004.1"/>
</dbReference>
<evidence type="ECO:0000256" key="2">
    <source>
        <dbReference type="ARBA" id="ARBA00022723"/>
    </source>
</evidence>
<evidence type="ECO:0000259" key="4">
    <source>
        <dbReference type="Pfam" id="PF01814"/>
    </source>
</evidence>
<dbReference type="Pfam" id="PF01814">
    <property type="entry name" value="Hemerythrin"/>
    <property type="match status" value="1"/>
</dbReference>
<dbReference type="SUPFAM" id="SSF47188">
    <property type="entry name" value="Hemerythrin-like"/>
    <property type="match status" value="1"/>
</dbReference>
<organism evidence="5 6">
    <name type="scientific">Paraferrimonas sedimenticola</name>
    <dbReference type="NCBI Taxonomy" id="375674"/>
    <lineage>
        <taxon>Bacteria</taxon>
        <taxon>Pseudomonadati</taxon>
        <taxon>Pseudomonadota</taxon>
        <taxon>Gammaproteobacteria</taxon>
        <taxon>Alteromonadales</taxon>
        <taxon>Ferrimonadaceae</taxon>
        <taxon>Paraferrimonas</taxon>
    </lineage>
</organism>
<keyword evidence="2" id="KW-0479">Metal-binding</keyword>
<comment type="similarity">
    <text evidence="1">Belongs to the hemerythrin family.</text>
</comment>
<sequence>MSIEQIHQQHQALERVTAQLQRKIQGLPFDYEAIDTLILDLIQQHRRHFIYEEMQMAASQYPDYQAHKQAHTACLSDMKLAFEEWQMSREFKPMREFFSVALANRLSEHMDHMDAGVVEHLKGYKPQSAG</sequence>
<proteinExistence type="inferred from homology"/>
<feature type="domain" description="Hemerythrin-like" evidence="4">
    <location>
        <begin position="2"/>
        <end position="118"/>
    </location>
</feature>
<dbReference type="EMBL" id="BSNC01000004">
    <property type="protein sequence ID" value="GLP96470.1"/>
    <property type="molecule type" value="Genomic_DNA"/>
</dbReference>
<dbReference type="Gene3D" id="1.20.120.50">
    <property type="entry name" value="Hemerythrin-like"/>
    <property type="match status" value="1"/>
</dbReference>
<dbReference type="CDD" id="cd12107">
    <property type="entry name" value="Hemerythrin"/>
    <property type="match status" value="1"/>
</dbReference>
<dbReference type="GO" id="GO:0046872">
    <property type="term" value="F:metal ion binding"/>
    <property type="evidence" value="ECO:0007669"/>
    <property type="project" value="UniProtKB-KW"/>
</dbReference>
<dbReference type="InterPro" id="IPR012827">
    <property type="entry name" value="Hemerythrin_metal-bd"/>
</dbReference>
<evidence type="ECO:0000313" key="5">
    <source>
        <dbReference type="EMBL" id="GLP96470.1"/>
    </source>
</evidence>
<dbReference type="PROSITE" id="PS00550">
    <property type="entry name" value="HEMERYTHRINS"/>
    <property type="match status" value="1"/>
</dbReference>
<dbReference type="InterPro" id="IPR035938">
    <property type="entry name" value="Hemerythrin-like_sf"/>
</dbReference>
<dbReference type="AlphaFoldDB" id="A0AA37RVI2"/>
<keyword evidence="6" id="KW-1185">Reference proteome</keyword>
<name>A0AA37RVI2_9GAMM</name>
<dbReference type="InterPro" id="IPR012312">
    <property type="entry name" value="Hemerythrin-like"/>
</dbReference>
<keyword evidence="3" id="KW-0408">Iron</keyword>
<evidence type="ECO:0000313" key="6">
    <source>
        <dbReference type="Proteomes" id="UP001161422"/>
    </source>
</evidence>
<reference evidence="5" key="1">
    <citation type="journal article" date="2014" name="Int. J. Syst. Evol. Microbiol.">
        <title>Complete genome sequence of Corynebacterium casei LMG S-19264T (=DSM 44701T), isolated from a smear-ripened cheese.</title>
        <authorList>
            <consortium name="US DOE Joint Genome Institute (JGI-PGF)"/>
            <person name="Walter F."/>
            <person name="Albersmeier A."/>
            <person name="Kalinowski J."/>
            <person name="Ruckert C."/>
        </authorList>
    </citation>
    <scope>NUCLEOTIDE SEQUENCE</scope>
    <source>
        <strain evidence="5">NBRC 101628</strain>
    </source>
</reference>
<comment type="caution">
    <text evidence="5">The sequence shown here is derived from an EMBL/GenBank/DDBJ whole genome shotgun (WGS) entry which is preliminary data.</text>
</comment>
<reference evidence="5" key="2">
    <citation type="submission" date="2023-01" db="EMBL/GenBank/DDBJ databases">
        <title>Draft genome sequence of Paraferrimonas sedimenticola strain NBRC 101628.</title>
        <authorList>
            <person name="Sun Q."/>
            <person name="Mori K."/>
        </authorList>
    </citation>
    <scope>NUCLEOTIDE SEQUENCE</scope>
    <source>
        <strain evidence="5">NBRC 101628</strain>
    </source>
</reference>
<accession>A0AA37RVI2</accession>